<dbReference type="EMBL" id="BSYO01000022">
    <property type="protein sequence ID" value="GMH21142.1"/>
    <property type="molecule type" value="Genomic_DNA"/>
</dbReference>
<name>A0AAD3T1U4_NEPGR</name>
<gene>
    <name evidence="2" type="ORF">Nepgr_022984</name>
</gene>
<dbReference type="AlphaFoldDB" id="A0AAD3T1U4"/>
<comment type="caution">
    <text evidence="2">The sequence shown here is derived from an EMBL/GenBank/DDBJ whole genome shotgun (WGS) entry which is preliminary data.</text>
</comment>
<reference evidence="2" key="1">
    <citation type="submission" date="2023-05" db="EMBL/GenBank/DDBJ databases">
        <title>Nepenthes gracilis genome sequencing.</title>
        <authorList>
            <person name="Fukushima K."/>
        </authorList>
    </citation>
    <scope>NUCLEOTIDE SEQUENCE</scope>
    <source>
        <strain evidence="2">SING2019-196</strain>
    </source>
</reference>
<proteinExistence type="predicted"/>
<protein>
    <submittedName>
        <fullName evidence="2">Uncharacterized protein</fullName>
    </submittedName>
</protein>
<feature type="region of interest" description="Disordered" evidence="1">
    <location>
        <begin position="1"/>
        <end position="25"/>
    </location>
</feature>
<evidence type="ECO:0000313" key="3">
    <source>
        <dbReference type="Proteomes" id="UP001279734"/>
    </source>
</evidence>
<feature type="compositionally biased region" description="Low complexity" evidence="1">
    <location>
        <begin position="102"/>
        <end position="115"/>
    </location>
</feature>
<feature type="region of interest" description="Disordered" evidence="1">
    <location>
        <begin position="99"/>
        <end position="118"/>
    </location>
</feature>
<feature type="region of interest" description="Disordered" evidence="1">
    <location>
        <begin position="43"/>
        <end position="79"/>
    </location>
</feature>
<evidence type="ECO:0000256" key="1">
    <source>
        <dbReference type="SAM" id="MobiDB-lite"/>
    </source>
</evidence>
<keyword evidence="3" id="KW-1185">Reference proteome</keyword>
<evidence type="ECO:0000313" key="2">
    <source>
        <dbReference type="EMBL" id="GMH21142.1"/>
    </source>
</evidence>
<sequence length="357" mass="36098">MASARSPPLSPCSPQSGAAAHCSSPVRPFSPVVHGSISASISSQSAPFGESAHSDYLPGAVEGMPNNSSTAGSPGKPILPPGISWAQVAKAAMRKNTANLHAPPSTGAATSSSTSQKKIQPGVTQQFFDAFRLLTGAAELALSVENQKYAPLARDYGVERKCAVTCLPSDLVPRNEGGGGQSAHLVSPSDAILSAPPSGLVDGLGVGMEVNDLSPTGAILPAPASGYVNGLGVGMEVKDLGPIVAPFVDAGGTNGPLVLPNVVQHVLDPSSCSLDTPESIARITRMYSSVDVVEESLITAPAEFPAVISSPVSGCPVEGSEASLAGAVLPCDLERGVAHALPMTPSKQELCNLVPIC</sequence>
<accession>A0AAD3T1U4</accession>
<organism evidence="2 3">
    <name type="scientific">Nepenthes gracilis</name>
    <name type="common">Slender pitcher plant</name>
    <dbReference type="NCBI Taxonomy" id="150966"/>
    <lineage>
        <taxon>Eukaryota</taxon>
        <taxon>Viridiplantae</taxon>
        <taxon>Streptophyta</taxon>
        <taxon>Embryophyta</taxon>
        <taxon>Tracheophyta</taxon>
        <taxon>Spermatophyta</taxon>
        <taxon>Magnoliopsida</taxon>
        <taxon>eudicotyledons</taxon>
        <taxon>Gunneridae</taxon>
        <taxon>Pentapetalae</taxon>
        <taxon>Caryophyllales</taxon>
        <taxon>Nepenthaceae</taxon>
        <taxon>Nepenthes</taxon>
    </lineage>
</organism>
<dbReference type="Proteomes" id="UP001279734">
    <property type="component" value="Unassembled WGS sequence"/>
</dbReference>